<sequence length="212" mass="23153">MSFQTIHVPDAIAQSELPSAALELIDRVNESIESFMLANDRVIENFVTCDFHLVGQALMWIHQNQLCAGDRFCELGSGVGGATLLAAMPGPMPAMESVGIEIEPELVDQSILLADSLEELLGNSADFFCGSFVPRDDLDFSTLDREIENVVTDSGDVFDEIGLAMDDFDLFFAFPWPGESSFFETVVDQCAANGALLLTYGGREGMKLLRKI</sequence>
<dbReference type="Proteomes" id="UP000322699">
    <property type="component" value="Unassembled WGS sequence"/>
</dbReference>
<name>A0A5B1CC62_9BACT</name>
<evidence type="ECO:0000313" key="1">
    <source>
        <dbReference type="EMBL" id="KAA1257812.1"/>
    </source>
</evidence>
<dbReference type="EMBL" id="VRLW01000001">
    <property type="protein sequence ID" value="KAA1257812.1"/>
    <property type="molecule type" value="Genomic_DNA"/>
</dbReference>
<dbReference type="SUPFAM" id="SSF53335">
    <property type="entry name" value="S-adenosyl-L-methionine-dependent methyltransferases"/>
    <property type="match status" value="1"/>
</dbReference>
<dbReference type="RefSeq" id="WP_068263260.1">
    <property type="nucleotide sequence ID" value="NZ_LWSK01000045.1"/>
</dbReference>
<evidence type="ECO:0000313" key="2">
    <source>
        <dbReference type="Proteomes" id="UP000322699"/>
    </source>
</evidence>
<gene>
    <name evidence="1" type="ORF">LF1_03020</name>
</gene>
<proteinExistence type="predicted"/>
<dbReference type="Gene3D" id="3.40.50.150">
    <property type="entry name" value="Vaccinia Virus protein VP39"/>
    <property type="match status" value="1"/>
</dbReference>
<keyword evidence="2" id="KW-1185">Reference proteome</keyword>
<reference evidence="1 2" key="1">
    <citation type="submission" date="2019-08" db="EMBL/GenBank/DDBJ databases">
        <title>Deep-cultivation of Planctomycetes and their phenomic and genomic characterization uncovers novel biology.</title>
        <authorList>
            <person name="Wiegand S."/>
            <person name="Jogler M."/>
            <person name="Boedeker C."/>
            <person name="Pinto D."/>
            <person name="Vollmers J."/>
            <person name="Rivas-Marin E."/>
            <person name="Kohn T."/>
            <person name="Peeters S.H."/>
            <person name="Heuer A."/>
            <person name="Rast P."/>
            <person name="Oberbeckmann S."/>
            <person name="Bunk B."/>
            <person name="Jeske O."/>
            <person name="Meyerdierks A."/>
            <person name="Storesund J.E."/>
            <person name="Kallscheuer N."/>
            <person name="Luecker S."/>
            <person name="Lage O.M."/>
            <person name="Pohl T."/>
            <person name="Merkel B.J."/>
            <person name="Hornburger P."/>
            <person name="Mueller R.-W."/>
            <person name="Bruemmer F."/>
            <person name="Labrenz M."/>
            <person name="Spormann A.M."/>
            <person name="Op Den Camp H."/>
            <person name="Overmann J."/>
            <person name="Amann R."/>
            <person name="Jetten M.S.M."/>
            <person name="Mascher T."/>
            <person name="Medema M.H."/>
            <person name="Devos D.P."/>
            <person name="Kaster A.-K."/>
            <person name="Ovreas L."/>
            <person name="Rohde M."/>
            <person name="Galperin M.Y."/>
            <person name="Jogler C."/>
        </authorList>
    </citation>
    <scope>NUCLEOTIDE SEQUENCE [LARGE SCALE GENOMIC DNA]</scope>
    <source>
        <strain evidence="1 2">LF1</strain>
    </source>
</reference>
<dbReference type="AlphaFoldDB" id="A0A5B1CC62"/>
<organism evidence="1 2">
    <name type="scientific">Rubripirellula obstinata</name>
    <dbReference type="NCBI Taxonomy" id="406547"/>
    <lineage>
        <taxon>Bacteria</taxon>
        <taxon>Pseudomonadati</taxon>
        <taxon>Planctomycetota</taxon>
        <taxon>Planctomycetia</taxon>
        <taxon>Pirellulales</taxon>
        <taxon>Pirellulaceae</taxon>
        <taxon>Rubripirellula</taxon>
    </lineage>
</organism>
<dbReference type="InterPro" id="IPR029063">
    <property type="entry name" value="SAM-dependent_MTases_sf"/>
</dbReference>
<protein>
    <recommendedName>
        <fullName evidence="3">Methyltransferase</fullName>
    </recommendedName>
</protein>
<dbReference type="OrthoDB" id="283520at2"/>
<accession>A0A5B1CC62</accession>
<evidence type="ECO:0008006" key="3">
    <source>
        <dbReference type="Google" id="ProtNLM"/>
    </source>
</evidence>
<comment type="caution">
    <text evidence="1">The sequence shown here is derived from an EMBL/GenBank/DDBJ whole genome shotgun (WGS) entry which is preliminary data.</text>
</comment>